<name>A0ABV7WGB2_9MICO</name>
<sequence>MRPTSVAVGGVLMCLLLVAAVLVGSRGPGPRDQPDRANQRNGLLLSWPTVEPSLPGLTRGRGPTVLLFVRAAPEGDVLQDWRGTLPAAAHVVLVVQEPGATSSGPASAAAAAGVDLVVDEVGRLAHAVDLPEPVDGGPGIGYAVVDTEGVVRYSTLDPAWPDNAFEVDTIVGATS</sequence>
<dbReference type="EMBL" id="JBHRWW010000006">
    <property type="protein sequence ID" value="MFC3688886.1"/>
    <property type="molecule type" value="Genomic_DNA"/>
</dbReference>
<comment type="caution">
    <text evidence="1">The sequence shown here is derived from an EMBL/GenBank/DDBJ whole genome shotgun (WGS) entry which is preliminary data.</text>
</comment>
<protein>
    <submittedName>
        <fullName evidence="1">Uncharacterized protein</fullName>
    </submittedName>
</protein>
<reference evidence="2" key="1">
    <citation type="journal article" date="2019" name="Int. J. Syst. Evol. Microbiol.">
        <title>The Global Catalogue of Microorganisms (GCM) 10K type strain sequencing project: providing services to taxonomists for standard genome sequencing and annotation.</title>
        <authorList>
            <consortium name="The Broad Institute Genomics Platform"/>
            <consortium name="The Broad Institute Genome Sequencing Center for Infectious Disease"/>
            <person name="Wu L."/>
            <person name="Ma J."/>
        </authorList>
    </citation>
    <scope>NUCLEOTIDE SEQUENCE [LARGE SCALE GENOMIC DNA]</scope>
    <source>
        <strain evidence="2">NCAIM B.02333</strain>
    </source>
</reference>
<dbReference type="Proteomes" id="UP001595685">
    <property type="component" value="Unassembled WGS sequence"/>
</dbReference>
<evidence type="ECO:0000313" key="2">
    <source>
        <dbReference type="Proteomes" id="UP001595685"/>
    </source>
</evidence>
<dbReference type="RefSeq" id="WP_340288126.1">
    <property type="nucleotide sequence ID" value="NZ_JBBEOI010000001.1"/>
</dbReference>
<accession>A0ABV7WGB2</accession>
<evidence type="ECO:0000313" key="1">
    <source>
        <dbReference type="EMBL" id="MFC3688886.1"/>
    </source>
</evidence>
<keyword evidence="2" id="KW-1185">Reference proteome</keyword>
<gene>
    <name evidence="1" type="ORF">ACFOLH_11085</name>
</gene>
<organism evidence="1 2">
    <name type="scientific">Aquipuribacter hungaricus</name>
    <dbReference type="NCBI Taxonomy" id="545624"/>
    <lineage>
        <taxon>Bacteria</taxon>
        <taxon>Bacillati</taxon>
        <taxon>Actinomycetota</taxon>
        <taxon>Actinomycetes</taxon>
        <taxon>Micrococcales</taxon>
        <taxon>Intrasporangiaceae</taxon>
        <taxon>Aquipuribacter</taxon>
    </lineage>
</organism>
<proteinExistence type="predicted"/>